<dbReference type="InterPro" id="IPR003593">
    <property type="entry name" value="AAA+_ATPase"/>
</dbReference>
<name>A0A853ET59_9MICO</name>
<accession>A0A853ET59</accession>
<keyword evidence="3 6" id="KW-0067">ATP-binding</keyword>
<feature type="region of interest" description="Disordered" evidence="4">
    <location>
        <begin position="1"/>
        <end position="40"/>
    </location>
</feature>
<sequence length="333" mass="35666">MSSHEPGGIGAGAEHGEELRNPEQGAGTGPAEKDLPGGGVEEPVVVDVADVHPELADPTVVAEKVASDREVHTAVGEPLLRMDDVTVQFGGLTAVDGVTFDIRRGEILGLIGPNGAGKTTCFNAMTGVYRPTSGTVVFDGEPVGRKKRYQITQLGIARTFQNIRLFNEMTALENVVVGTDARHRTSVPGAVFRTPRHRREEREGIDRAMALLEFVGVGGRATDKARNLSYGDQRRLEIARALATEPKLLCLDEPAAGFNPAEKESLMDLIRQIRDDGYTVLLIEHDMKLVRGVTDRIVVLEFGKVIAQGTPDAVTSDPAVIAAYLGVPDDATA</sequence>
<gene>
    <name evidence="6" type="ORF">HZZ10_05255</name>
</gene>
<reference evidence="6 7" key="1">
    <citation type="submission" date="2020-07" db="EMBL/GenBank/DDBJ databases">
        <title>MOT database genomes.</title>
        <authorList>
            <person name="Joseph S."/>
            <person name="Aduse-Opoku J."/>
            <person name="Hashim A."/>
            <person name="Wade W."/>
            <person name="Curtis M."/>
        </authorList>
    </citation>
    <scope>NUCLEOTIDE SEQUENCE [LARGE SCALE GENOMIC DNA]</scope>
    <source>
        <strain evidence="6 7">DSM 100099</strain>
    </source>
</reference>
<dbReference type="PROSITE" id="PS00211">
    <property type="entry name" value="ABC_TRANSPORTER_1"/>
    <property type="match status" value="1"/>
</dbReference>
<dbReference type="InterPro" id="IPR003439">
    <property type="entry name" value="ABC_transporter-like_ATP-bd"/>
</dbReference>
<protein>
    <submittedName>
        <fullName evidence="6">ABC transporter ATP-binding protein</fullName>
    </submittedName>
</protein>
<dbReference type="GO" id="GO:1903806">
    <property type="term" value="P:L-isoleucine import across plasma membrane"/>
    <property type="evidence" value="ECO:0007669"/>
    <property type="project" value="TreeGrafter"/>
</dbReference>
<dbReference type="FunFam" id="3.40.50.300:FF:000421">
    <property type="entry name" value="Branched-chain amino acid ABC transporter ATP-binding protein"/>
    <property type="match status" value="1"/>
</dbReference>
<dbReference type="PANTHER" id="PTHR45772">
    <property type="entry name" value="CONSERVED COMPONENT OF ABC TRANSPORTER FOR NATURAL AMINO ACIDS-RELATED"/>
    <property type="match status" value="1"/>
</dbReference>
<dbReference type="InterPro" id="IPR027417">
    <property type="entry name" value="P-loop_NTPase"/>
</dbReference>
<dbReference type="PROSITE" id="PS50893">
    <property type="entry name" value="ABC_TRANSPORTER_2"/>
    <property type="match status" value="1"/>
</dbReference>
<organism evidence="6 7">
    <name type="scientific">Sanguibacter inulinus</name>
    <dbReference type="NCBI Taxonomy" id="60922"/>
    <lineage>
        <taxon>Bacteria</taxon>
        <taxon>Bacillati</taxon>
        <taxon>Actinomycetota</taxon>
        <taxon>Actinomycetes</taxon>
        <taxon>Micrococcales</taxon>
        <taxon>Sanguibacteraceae</taxon>
        <taxon>Sanguibacter</taxon>
    </lineage>
</organism>
<dbReference type="GO" id="GO:0016887">
    <property type="term" value="F:ATP hydrolysis activity"/>
    <property type="evidence" value="ECO:0007669"/>
    <property type="project" value="InterPro"/>
</dbReference>
<evidence type="ECO:0000256" key="1">
    <source>
        <dbReference type="ARBA" id="ARBA00022448"/>
    </source>
</evidence>
<dbReference type="Pfam" id="PF12399">
    <property type="entry name" value="BCA_ABC_TP_C"/>
    <property type="match status" value="1"/>
</dbReference>
<dbReference type="GO" id="GO:0015808">
    <property type="term" value="P:L-alanine transport"/>
    <property type="evidence" value="ECO:0007669"/>
    <property type="project" value="TreeGrafter"/>
</dbReference>
<proteinExistence type="predicted"/>
<comment type="caution">
    <text evidence="6">The sequence shown here is derived from an EMBL/GenBank/DDBJ whole genome shotgun (WGS) entry which is preliminary data.</text>
</comment>
<evidence type="ECO:0000313" key="7">
    <source>
        <dbReference type="Proteomes" id="UP000561011"/>
    </source>
</evidence>
<evidence type="ECO:0000256" key="2">
    <source>
        <dbReference type="ARBA" id="ARBA00022741"/>
    </source>
</evidence>
<keyword evidence="2" id="KW-0547">Nucleotide-binding</keyword>
<dbReference type="EMBL" id="JACBYE010000008">
    <property type="protein sequence ID" value="NYS92934.1"/>
    <property type="molecule type" value="Genomic_DNA"/>
</dbReference>
<evidence type="ECO:0000256" key="3">
    <source>
        <dbReference type="ARBA" id="ARBA00022840"/>
    </source>
</evidence>
<dbReference type="Gene3D" id="3.40.50.300">
    <property type="entry name" value="P-loop containing nucleotide triphosphate hydrolases"/>
    <property type="match status" value="1"/>
</dbReference>
<keyword evidence="1" id="KW-0813">Transport</keyword>
<dbReference type="GO" id="GO:0005524">
    <property type="term" value="F:ATP binding"/>
    <property type="evidence" value="ECO:0007669"/>
    <property type="project" value="UniProtKB-KW"/>
</dbReference>
<dbReference type="GO" id="GO:0015192">
    <property type="term" value="F:L-phenylalanine transmembrane transporter activity"/>
    <property type="evidence" value="ECO:0007669"/>
    <property type="project" value="TreeGrafter"/>
</dbReference>
<dbReference type="GO" id="GO:1903805">
    <property type="term" value="P:L-valine import across plasma membrane"/>
    <property type="evidence" value="ECO:0007669"/>
    <property type="project" value="TreeGrafter"/>
</dbReference>
<keyword evidence="7" id="KW-1185">Reference proteome</keyword>
<dbReference type="Proteomes" id="UP000561011">
    <property type="component" value="Unassembled WGS sequence"/>
</dbReference>
<dbReference type="GO" id="GO:0015188">
    <property type="term" value="F:L-isoleucine transmembrane transporter activity"/>
    <property type="evidence" value="ECO:0007669"/>
    <property type="project" value="TreeGrafter"/>
</dbReference>
<dbReference type="InterPro" id="IPR032823">
    <property type="entry name" value="BCA_ABC_TP_C"/>
</dbReference>
<dbReference type="GO" id="GO:0005304">
    <property type="term" value="F:L-valine transmembrane transporter activity"/>
    <property type="evidence" value="ECO:0007669"/>
    <property type="project" value="TreeGrafter"/>
</dbReference>
<feature type="domain" description="ABC transporter" evidence="5">
    <location>
        <begin position="80"/>
        <end position="327"/>
    </location>
</feature>
<dbReference type="GO" id="GO:0005886">
    <property type="term" value="C:plasma membrane"/>
    <property type="evidence" value="ECO:0007669"/>
    <property type="project" value="TreeGrafter"/>
</dbReference>
<dbReference type="SUPFAM" id="SSF52540">
    <property type="entry name" value="P-loop containing nucleoside triphosphate hydrolases"/>
    <property type="match status" value="1"/>
</dbReference>
<dbReference type="PANTHER" id="PTHR45772:SF7">
    <property type="entry name" value="AMINO ACID ABC TRANSPORTER ATP-BINDING PROTEIN"/>
    <property type="match status" value="1"/>
</dbReference>
<dbReference type="Pfam" id="PF00005">
    <property type="entry name" value="ABC_tran"/>
    <property type="match status" value="1"/>
</dbReference>
<evidence type="ECO:0000256" key="4">
    <source>
        <dbReference type="SAM" id="MobiDB-lite"/>
    </source>
</evidence>
<dbReference type="GO" id="GO:0042941">
    <property type="term" value="P:D-alanine transmembrane transport"/>
    <property type="evidence" value="ECO:0007669"/>
    <property type="project" value="TreeGrafter"/>
</dbReference>
<dbReference type="CDD" id="cd03219">
    <property type="entry name" value="ABC_Mj1267_LivG_branched"/>
    <property type="match status" value="1"/>
</dbReference>
<evidence type="ECO:0000313" key="6">
    <source>
        <dbReference type="EMBL" id="NYS92934.1"/>
    </source>
</evidence>
<dbReference type="SMART" id="SM00382">
    <property type="entry name" value="AAA"/>
    <property type="match status" value="1"/>
</dbReference>
<evidence type="ECO:0000259" key="5">
    <source>
        <dbReference type="PROSITE" id="PS50893"/>
    </source>
</evidence>
<dbReference type="AlphaFoldDB" id="A0A853ET59"/>
<dbReference type="InterPro" id="IPR051120">
    <property type="entry name" value="ABC_AA/LPS_Transport"/>
</dbReference>
<dbReference type="RefSeq" id="WP_056133506.1">
    <property type="nucleotide sequence ID" value="NZ_JACBYE010000008.1"/>
</dbReference>
<dbReference type="InterPro" id="IPR017871">
    <property type="entry name" value="ABC_transporter-like_CS"/>
</dbReference>